<feature type="compositionally biased region" description="Polar residues" evidence="2">
    <location>
        <begin position="162"/>
        <end position="174"/>
    </location>
</feature>
<dbReference type="InterPro" id="IPR003959">
    <property type="entry name" value="ATPase_AAA_core"/>
</dbReference>
<feature type="region of interest" description="Disordered" evidence="2">
    <location>
        <begin position="155"/>
        <end position="174"/>
    </location>
</feature>
<dbReference type="Pfam" id="PF00004">
    <property type="entry name" value="AAA"/>
    <property type="match status" value="1"/>
</dbReference>
<keyword evidence="5" id="KW-1185">Reference proteome</keyword>
<feature type="domain" description="AAA+ ATPase" evidence="3">
    <location>
        <begin position="580"/>
        <end position="708"/>
    </location>
</feature>
<dbReference type="Gene3D" id="3.40.50.300">
    <property type="entry name" value="P-loop containing nucleotide triphosphate hydrolases"/>
    <property type="match status" value="1"/>
</dbReference>
<dbReference type="InterPro" id="IPR054289">
    <property type="entry name" value="DUF7025"/>
</dbReference>
<protein>
    <submittedName>
        <fullName evidence="4">P-loop containing nucleoside triphosphate hydrolase protein</fullName>
    </submittedName>
</protein>
<feature type="region of interest" description="Disordered" evidence="2">
    <location>
        <begin position="79"/>
        <end position="115"/>
    </location>
</feature>
<dbReference type="PANTHER" id="PTHR46411">
    <property type="entry name" value="FAMILY ATPASE, PUTATIVE-RELATED"/>
    <property type="match status" value="1"/>
</dbReference>
<evidence type="ECO:0000313" key="5">
    <source>
        <dbReference type="Proteomes" id="UP001174934"/>
    </source>
</evidence>
<evidence type="ECO:0000256" key="2">
    <source>
        <dbReference type="SAM" id="MobiDB-lite"/>
    </source>
</evidence>
<evidence type="ECO:0000313" key="4">
    <source>
        <dbReference type="EMBL" id="KAK0621937.1"/>
    </source>
</evidence>
<dbReference type="InterPro" id="IPR056599">
    <property type="entry name" value="AAA_lid_fung"/>
</dbReference>
<organism evidence="4 5">
    <name type="scientific">Bombardia bombarda</name>
    <dbReference type="NCBI Taxonomy" id="252184"/>
    <lineage>
        <taxon>Eukaryota</taxon>
        <taxon>Fungi</taxon>
        <taxon>Dikarya</taxon>
        <taxon>Ascomycota</taxon>
        <taxon>Pezizomycotina</taxon>
        <taxon>Sordariomycetes</taxon>
        <taxon>Sordariomycetidae</taxon>
        <taxon>Sordariales</taxon>
        <taxon>Lasiosphaeriaceae</taxon>
        <taxon>Bombardia</taxon>
    </lineage>
</organism>
<proteinExistence type="predicted"/>
<name>A0AA40C1W7_9PEZI</name>
<feature type="compositionally biased region" description="Acidic residues" evidence="2">
    <location>
        <begin position="868"/>
        <end position="897"/>
    </location>
</feature>
<dbReference type="GO" id="GO:0005524">
    <property type="term" value="F:ATP binding"/>
    <property type="evidence" value="ECO:0007669"/>
    <property type="project" value="InterPro"/>
</dbReference>
<dbReference type="PANTHER" id="PTHR46411:SF3">
    <property type="entry name" value="AAA+ ATPASE DOMAIN-CONTAINING PROTEIN"/>
    <property type="match status" value="1"/>
</dbReference>
<feature type="compositionally biased region" description="Basic residues" evidence="2">
    <location>
        <begin position="846"/>
        <end position="863"/>
    </location>
</feature>
<reference evidence="4" key="1">
    <citation type="submission" date="2023-06" db="EMBL/GenBank/DDBJ databases">
        <title>Genome-scale phylogeny and comparative genomics of the fungal order Sordariales.</title>
        <authorList>
            <consortium name="Lawrence Berkeley National Laboratory"/>
            <person name="Hensen N."/>
            <person name="Bonometti L."/>
            <person name="Westerberg I."/>
            <person name="Brannstrom I.O."/>
            <person name="Guillou S."/>
            <person name="Cros-Aarteil S."/>
            <person name="Calhoun S."/>
            <person name="Haridas S."/>
            <person name="Kuo A."/>
            <person name="Mondo S."/>
            <person name="Pangilinan J."/>
            <person name="Riley R."/>
            <person name="LaButti K."/>
            <person name="Andreopoulos B."/>
            <person name="Lipzen A."/>
            <person name="Chen C."/>
            <person name="Yanf M."/>
            <person name="Daum C."/>
            <person name="Ng V."/>
            <person name="Clum A."/>
            <person name="Steindorff A."/>
            <person name="Ohm R."/>
            <person name="Martin F."/>
            <person name="Silar P."/>
            <person name="Natvig D."/>
            <person name="Lalanne C."/>
            <person name="Gautier V."/>
            <person name="Ament-velasquez S.L."/>
            <person name="Kruys A."/>
            <person name="Hutchinson M.I."/>
            <person name="Powell A.J."/>
            <person name="Barry K."/>
            <person name="Miller A.N."/>
            <person name="Grigoriev I.V."/>
            <person name="Debuchy R."/>
            <person name="Gladieux P."/>
            <person name="Thoren M.H."/>
            <person name="Johannesson H."/>
        </authorList>
    </citation>
    <scope>NUCLEOTIDE SEQUENCE</scope>
    <source>
        <strain evidence="4">SMH3391-2</strain>
    </source>
</reference>
<dbReference type="InterPro" id="IPR003593">
    <property type="entry name" value="AAA+_ATPase"/>
</dbReference>
<feature type="region of interest" description="Disordered" evidence="2">
    <location>
        <begin position="34"/>
        <end position="55"/>
    </location>
</feature>
<dbReference type="AlphaFoldDB" id="A0AA40C1W7"/>
<dbReference type="EMBL" id="JAULSR010000004">
    <property type="protein sequence ID" value="KAK0621937.1"/>
    <property type="molecule type" value="Genomic_DNA"/>
</dbReference>
<gene>
    <name evidence="4" type="ORF">B0T17DRAFT_535422</name>
</gene>
<feature type="compositionally biased region" description="Basic residues" evidence="2">
    <location>
        <begin position="904"/>
        <end position="917"/>
    </location>
</feature>
<dbReference type="Pfam" id="PF22942">
    <property type="entry name" value="DUF7025"/>
    <property type="match status" value="1"/>
</dbReference>
<keyword evidence="4" id="KW-0378">Hydrolase</keyword>
<feature type="coiled-coil region" evidence="1">
    <location>
        <begin position="216"/>
        <end position="243"/>
    </location>
</feature>
<comment type="caution">
    <text evidence="4">The sequence shown here is derived from an EMBL/GenBank/DDBJ whole genome shotgun (WGS) entry which is preliminary data.</text>
</comment>
<evidence type="ECO:0000256" key="1">
    <source>
        <dbReference type="SAM" id="Coils"/>
    </source>
</evidence>
<keyword evidence="1" id="KW-0175">Coiled coil</keyword>
<feature type="region of interest" description="Disordered" evidence="2">
    <location>
        <begin position="841"/>
        <end position="917"/>
    </location>
</feature>
<dbReference type="Pfam" id="PF23232">
    <property type="entry name" value="AAA_lid_13"/>
    <property type="match status" value="1"/>
</dbReference>
<dbReference type="InterPro" id="IPR027417">
    <property type="entry name" value="P-loop_NTPase"/>
</dbReference>
<feature type="compositionally biased region" description="Basic and acidic residues" evidence="2">
    <location>
        <begin position="79"/>
        <end position="90"/>
    </location>
</feature>
<sequence>MLPATQETYRSVADMNGAELGIALDIGQHLRSQSSFSETDADSLSAHPDRQDDLSVVKESASSELLKVSTVDAATVDAKDLEPELDKSKNSEASSVSADNDHERSETTEEKEGPIYKDNFRLEHGVIYVSNDHFDSPPSGQEYHVVVGLDVADVQSPKRNDTSGYETNNTSSSLPFQLPTQMRIINPLVTEDLRPFSISTIYSHHLAPFRSLIMAADAIRRHLEQKESEFQKIERRYPNHEAEGKTTMDDKTVRARATLDGIRALVHFLDTDLREPTTILRQLRGGAENNSLPPKLPFSYLFLLFSSGQEVVAPVPRPQAYRVLQAAGGSMAARGELNRGMPVPTVLNLTIECFCLDFDGKEVGPVPHTVYIRPYDGLMDVTQLPVYPMMYGGSTIRRYFDDRGHKFAELAGPSHRKYKGLNLKEGDRFDTFEEIDSDVMVDFQLAFLNSEARIKAPEFGRGALQYPQMSQSAFVRNTPLLRTKTFQTLDNDSYILLPFRVYGYVLLNRKWFPLDIDLIEKVPTVKPGENDGFQKLVLPEGHKDIVRALVNTHARQVIGGGKISKSSANHELDIVKGKGRGLIILLHGAPGVGKTSTAECVAANAGRPLLPITCGDLGGTSAREVEENLETFFDLARKWGCVLLLDEADVFLSAREKGDIRQISLVSVFLRVLEYYSGILILTTNRVGSFDEAIKSRVHCTLYYPPLDDSQSFQIWKMNINLLDERNKGSDHALRVRFSRQDIETYAQKHWKRSPEDARWNGRQIKNAFQTAIALAEWDHYQQTGGNPHPDGPLLLTSHFDIVAKASAHFDEYLAKVRGTDKTRAKANEIRRDDIRLEEEREVTKKKAKAASFKSKAKAKARPPSREPEEESEEEEDSEDEEEGEEASENESDEAEEPPPSPPPKKKKSSGKKTRKE</sequence>
<dbReference type="SMART" id="SM00382">
    <property type="entry name" value="AAA"/>
    <property type="match status" value="1"/>
</dbReference>
<dbReference type="Proteomes" id="UP001174934">
    <property type="component" value="Unassembled WGS sequence"/>
</dbReference>
<accession>A0AA40C1W7</accession>
<evidence type="ECO:0000259" key="3">
    <source>
        <dbReference type="SMART" id="SM00382"/>
    </source>
</evidence>
<feature type="compositionally biased region" description="Basic and acidic residues" evidence="2">
    <location>
        <begin position="99"/>
        <end position="115"/>
    </location>
</feature>
<dbReference type="GO" id="GO:0016887">
    <property type="term" value="F:ATP hydrolysis activity"/>
    <property type="evidence" value="ECO:0007669"/>
    <property type="project" value="InterPro"/>
</dbReference>
<dbReference type="SUPFAM" id="SSF52540">
    <property type="entry name" value="P-loop containing nucleoside triphosphate hydrolases"/>
    <property type="match status" value="1"/>
</dbReference>
<dbReference type="CDD" id="cd19481">
    <property type="entry name" value="RecA-like_protease"/>
    <property type="match status" value="1"/>
</dbReference>